<evidence type="ECO:0000313" key="1">
    <source>
        <dbReference type="EMBL" id="KAG9392245.1"/>
    </source>
</evidence>
<organism evidence="1 2">
    <name type="scientific">Carpediemonas membranifera</name>
    <dbReference type="NCBI Taxonomy" id="201153"/>
    <lineage>
        <taxon>Eukaryota</taxon>
        <taxon>Metamonada</taxon>
        <taxon>Carpediemonas-like organisms</taxon>
        <taxon>Carpediemonas</taxon>
    </lineage>
</organism>
<dbReference type="AlphaFoldDB" id="A0A8J6E8Q4"/>
<gene>
    <name evidence="1" type="ORF">J8273_5230</name>
</gene>
<evidence type="ECO:0000313" key="2">
    <source>
        <dbReference type="Proteomes" id="UP000717585"/>
    </source>
</evidence>
<sequence length="231" mass="24415">MSSNPGELHVHNRTGTTISSTFAVIAAPSLTDGSAVFFGAQVAIDNGTIGASLQVSTTGYKKKYGYVFYKLVEGDWVESFSVMPSEATTVGDNCAIAASNGVFALSLRVSSSLWQVSLYNSTGAELGAVPGLYDAPVVALSGTWLVVSDRHQSSWSGAVVSDRVAVFDVSDSTSPTYMSTLAAPGFPNDSWFGFELAVTSNTIAVGAQYYWDEVYRSGCHCLRLSTRRGVG</sequence>
<accession>A0A8J6E8Q4</accession>
<reference evidence="1" key="1">
    <citation type="submission" date="2021-05" db="EMBL/GenBank/DDBJ databases">
        <title>A free-living protist that lacks canonical eukaryotic 1 DNA replication and segregation systems.</title>
        <authorList>
            <person name="Salas-Leiva D.E."/>
            <person name="Tromer E.C."/>
            <person name="Curtis B.A."/>
            <person name="Jerlstrom-Hultqvist J."/>
            <person name="Kolisko M."/>
            <person name="Yi Z."/>
            <person name="Salas-Leiva J.S."/>
            <person name="Gallot-Lavallee L."/>
            <person name="Kops G.J.P.L."/>
            <person name="Archibald J.M."/>
            <person name="Simpson A.G.B."/>
            <person name="Roger A.J."/>
        </authorList>
    </citation>
    <scope>NUCLEOTIDE SEQUENCE</scope>
    <source>
        <strain evidence="1">BICM</strain>
    </source>
</reference>
<protein>
    <submittedName>
        <fullName evidence="1">Uncharacterized protein</fullName>
    </submittedName>
</protein>
<comment type="caution">
    <text evidence="1">The sequence shown here is derived from an EMBL/GenBank/DDBJ whole genome shotgun (WGS) entry which is preliminary data.</text>
</comment>
<proteinExistence type="predicted"/>
<dbReference type="EMBL" id="JAHDYR010000038">
    <property type="protein sequence ID" value="KAG9392245.1"/>
    <property type="molecule type" value="Genomic_DNA"/>
</dbReference>
<keyword evidence="2" id="KW-1185">Reference proteome</keyword>
<dbReference type="Proteomes" id="UP000717585">
    <property type="component" value="Unassembled WGS sequence"/>
</dbReference>
<name>A0A8J6E8Q4_9EUKA</name>